<dbReference type="GO" id="GO:0016740">
    <property type="term" value="F:transferase activity"/>
    <property type="evidence" value="ECO:0007669"/>
    <property type="project" value="UniProtKB-KW"/>
</dbReference>
<accession>A0A4R5PN24</accession>
<organism evidence="2 3">
    <name type="scientific">Pseudohoeflea suaedae</name>
    <dbReference type="NCBI Taxonomy" id="877384"/>
    <lineage>
        <taxon>Bacteria</taxon>
        <taxon>Pseudomonadati</taxon>
        <taxon>Pseudomonadota</taxon>
        <taxon>Alphaproteobacteria</taxon>
        <taxon>Hyphomicrobiales</taxon>
        <taxon>Rhizobiaceae</taxon>
        <taxon>Pseudohoeflea</taxon>
    </lineage>
</organism>
<keyword evidence="3" id="KW-1185">Reference proteome</keyword>
<evidence type="ECO:0000313" key="2">
    <source>
        <dbReference type="EMBL" id="TDH37971.1"/>
    </source>
</evidence>
<evidence type="ECO:0000313" key="3">
    <source>
        <dbReference type="Proteomes" id="UP000295131"/>
    </source>
</evidence>
<evidence type="ECO:0000259" key="1">
    <source>
        <dbReference type="Pfam" id="PF01755"/>
    </source>
</evidence>
<dbReference type="Pfam" id="PF01755">
    <property type="entry name" value="Glyco_transf_25"/>
    <property type="match status" value="1"/>
</dbReference>
<dbReference type="InterPro" id="IPR002654">
    <property type="entry name" value="Glyco_trans_25"/>
</dbReference>
<feature type="domain" description="Glycosyl transferase family 25" evidence="1">
    <location>
        <begin position="23"/>
        <end position="193"/>
    </location>
</feature>
<reference evidence="2 3" key="1">
    <citation type="journal article" date="2013" name="Int. J. Syst. Evol. Microbiol.">
        <title>Hoeflea suaedae sp. nov., an endophytic bacterium isolated from the root of the halophyte Suaeda maritima.</title>
        <authorList>
            <person name="Chung E.J."/>
            <person name="Park J.A."/>
            <person name="Pramanik P."/>
            <person name="Bibi F."/>
            <person name="Jeon C.O."/>
            <person name="Chung Y.R."/>
        </authorList>
    </citation>
    <scope>NUCLEOTIDE SEQUENCE [LARGE SCALE GENOMIC DNA]</scope>
    <source>
        <strain evidence="2 3">YC6898</strain>
    </source>
</reference>
<protein>
    <submittedName>
        <fullName evidence="2">Glycosyltransferase family 25 protein</fullName>
    </submittedName>
</protein>
<comment type="caution">
    <text evidence="2">The sequence shown here is derived from an EMBL/GenBank/DDBJ whole genome shotgun (WGS) entry which is preliminary data.</text>
</comment>
<dbReference type="AlphaFoldDB" id="A0A4R5PN24"/>
<dbReference type="Proteomes" id="UP000295131">
    <property type="component" value="Unassembled WGS sequence"/>
</dbReference>
<sequence>MRVRMSKHASTSANEVTVGDPGVYLINLDRAVERRVFMEEQFERLGIDHNRITAVDRQDIDASCPDFDAGAYARLHGRRFNGSEIACYLSHIEALRAFLKTGAGHALILEDDAKLPDDLADVMKAAIARSGEWDILRLSTVNDGIRLPYSHLTGKYDLAIALTREKGAAAYMVNRRCAERFIEKLLPIQVAWDIAFDLEYLHGLRSVFVEPPPVDQRSHFPTQIQNTVRQSKLPSSRYLTVFPFRAKIETLRFLTRGARLLALKLGKNPSGSGKPTKR</sequence>
<proteinExistence type="predicted"/>
<gene>
    <name evidence="2" type="ORF">E2A64_02220</name>
</gene>
<keyword evidence="2" id="KW-0808">Transferase</keyword>
<dbReference type="CDD" id="cd06532">
    <property type="entry name" value="Glyco_transf_25"/>
    <property type="match status" value="1"/>
</dbReference>
<dbReference type="EMBL" id="SMSI01000001">
    <property type="protein sequence ID" value="TDH37971.1"/>
    <property type="molecule type" value="Genomic_DNA"/>
</dbReference>
<name>A0A4R5PN24_9HYPH</name>